<dbReference type="RefSeq" id="WP_012003938.1">
    <property type="nucleotide sequence ID" value="NC_009828.1"/>
</dbReference>
<dbReference type="NCBIfam" id="TIGR00877">
    <property type="entry name" value="purD"/>
    <property type="match status" value="1"/>
</dbReference>
<organism evidence="17 18">
    <name type="scientific">Pseudothermotoga lettingae (strain ATCC BAA-301 / DSM 14385 / NBRC 107922 / TMO)</name>
    <name type="common">Thermotoga lettingae</name>
    <dbReference type="NCBI Taxonomy" id="416591"/>
    <lineage>
        <taxon>Bacteria</taxon>
        <taxon>Thermotogati</taxon>
        <taxon>Thermotogota</taxon>
        <taxon>Thermotogae</taxon>
        <taxon>Thermotogales</taxon>
        <taxon>Thermotogaceae</taxon>
        <taxon>Pseudothermotoga</taxon>
    </lineage>
</organism>
<dbReference type="SUPFAM" id="SSF52440">
    <property type="entry name" value="PreATP-grasp domain"/>
    <property type="match status" value="1"/>
</dbReference>
<keyword evidence="5 14" id="KW-0436">Ligase</keyword>
<dbReference type="PANTHER" id="PTHR43472:SF1">
    <property type="entry name" value="PHOSPHORIBOSYLAMINE--GLYCINE LIGASE, CHLOROPLASTIC"/>
    <property type="match status" value="1"/>
</dbReference>
<gene>
    <name evidence="14" type="primary">purD</name>
    <name evidence="17" type="ordered locus">Tlet_1908</name>
</gene>
<dbReference type="Proteomes" id="UP000002016">
    <property type="component" value="Chromosome"/>
</dbReference>
<comment type="pathway">
    <text evidence="3 14">Purine metabolism; IMP biosynthesis via de novo pathway; N(1)-(5-phospho-D-ribosyl)glycinamide from 5-phospho-alpha-D-ribose 1-diphosphate: step 2/2.</text>
</comment>
<dbReference type="AlphaFoldDB" id="A8F8H8"/>
<keyword evidence="9 15" id="KW-0067">ATP-binding</keyword>
<dbReference type="InterPro" id="IPR013815">
    <property type="entry name" value="ATP_grasp_subdomain_1"/>
</dbReference>
<dbReference type="Pfam" id="PF02843">
    <property type="entry name" value="GARS_C"/>
    <property type="match status" value="1"/>
</dbReference>
<dbReference type="PANTHER" id="PTHR43472">
    <property type="entry name" value="PHOSPHORIBOSYLAMINE--GLYCINE LIGASE"/>
    <property type="match status" value="1"/>
</dbReference>
<dbReference type="STRING" id="416591.Tlet_1908"/>
<dbReference type="PROSITE" id="PS00184">
    <property type="entry name" value="GARS"/>
    <property type="match status" value="1"/>
</dbReference>
<dbReference type="InterPro" id="IPR011054">
    <property type="entry name" value="Rudment_hybrid_motif"/>
</dbReference>
<protein>
    <recommendedName>
        <fullName evidence="4 14">Phosphoribosylamine--glycine ligase</fullName>
        <ecNumber evidence="4 14">6.3.4.13</ecNumber>
    </recommendedName>
    <alternativeName>
        <fullName evidence="14">GARS</fullName>
    </alternativeName>
    <alternativeName>
        <fullName evidence="12 14">Glycinamide ribonucleotide synthetase</fullName>
    </alternativeName>
    <alternativeName>
        <fullName evidence="13 14">Phosphoribosylglycinamide synthetase</fullName>
    </alternativeName>
</protein>
<keyword evidence="6" id="KW-0479">Metal-binding</keyword>
<keyword evidence="10" id="KW-0464">Manganese</keyword>
<evidence type="ECO:0000256" key="2">
    <source>
        <dbReference type="ARBA" id="ARBA00001946"/>
    </source>
</evidence>
<comment type="cofactor">
    <cofactor evidence="1">
        <name>Mn(2+)</name>
        <dbReference type="ChEBI" id="CHEBI:29035"/>
    </cofactor>
</comment>
<keyword evidence="8 14" id="KW-0658">Purine biosynthesis</keyword>
<evidence type="ECO:0000256" key="10">
    <source>
        <dbReference type="ARBA" id="ARBA00023211"/>
    </source>
</evidence>
<accession>A8F8H8</accession>
<dbReference type="Pfam" id="PF02844">
    <property type="entry name" value="GARS_N"/>
    <property type="match status" value="1"/>
</dbReference>
<dbReference type="SMART" id="SM01210">
    <property type="entry name" value="GARS_C"/>
    <property type="match status" value="1"/>
</dbReference>
<dbReference type="Gene3D" id="3.30.1490.20">
    <property type="entry name" value="ATP-grasp fold, A domain"/>
    <property type="match status" value="1"/>
</dbReference>
<evidence type="ECO:0000256" key="14">
    <source>
        <dbReference type="HAMAP-Rule" id="MF_00138"/>
    </source>
</evidence>
<dbReference type="HAMAP" id="MF_00138">
    <property type="entry name" value="GARS"/>
    <property type="match status" value="1"/>
</dbReference>
<comment type="cofactor">
    <cofactor evidence="2">
        <name>Mg(2+)</name>
        <dbReference type="ChEBI" id="CHEBI:18420"/>
    </cofactor>
</comment>
<dbReference type="InterPro" id="IPR020560">
    <property type="entry name" value="PRibGlycinamide_synth_C-dom"/>
</dbReference>
<dbReference type="SMART" id="SM01209">
    <property type="entry name" value="GARS_A"/>
    <property type="match status" value="1"/>
</dbReference>
<reference evidence="17 18" key="2">
    <citation type="journal article" date="2009" name="Proc. Natl. Acad. Sci. U.S.A.">
        <title>On the chimeric nature, thermophilic origin, and phylogenetic placement of the Thermotogales.</title>
        <authorList>
            <person name="Zhaxybayeva O."/>
            <person name="Swithers K.S."/>
            <person name="Lapierre P."/>
            <person name="Fournier G.P."/>
            <person name="Bickhart D.M."/>
            <person name="DeBoy R.T."/>
            <person name="Nelson K.E."/>
            <person name="Nesbo C.L."/>
            <person name="Doolittle W.F."/>
            <person name="Gogarten J.P."/>
            <person name="Noll K.M."/>
        </authorList>
    </citation>
    <scope>NUCLEOTIDE SEQUENCE [LARGE SCALE GENOMIC DNA]</scope>
    <source>
        <strain evidence="18">ATCC BAA-301 / DSM 14385 / NBRC 107922 / TMO</strain>
    </source>
</reference>
<dbReference type="InterPro" id="IPR037123">
    <property type="entry name" value="PRibGlycinamide_synth_C_sf"/>
</dbReference>
<feature type="domain" description="ATP-grasp" evidence="16">
    <location>
        <begin position="104"/>
        <end position="310"/>
    </location>
</feature>
<dbReference type="PROSITE" id="PS50975">
    <property type="entry name" value="ATP_GRASP"/>
    <property type="match status" value="1"/>
</dbReference>
<dbReference type="InterPro" id="IPR016185">
    <property type="entry name" value="PreATP-grasp_dom_sf"/>
</dbReference>
<evidence type="ECO:0000256" key="8">
    <source>
        <dbReference type="ARBA" id="ARBA00022755"/>
    </source>
</evidence>
<evidence type="ECO:0000256" key="11">
    <source>
        <dbReference type="ARBA" id="ARBA00038345"/>
    </source>
</evidence>
<dbReference type="Pfam" id="PF01071">
    <property type="entry name" value="GARS_A"/>
    <property type="match status" value="1"/>
</dbReference>
<dbReference type="FunFam" id="3.30.470.20:FF:000018">
    <property type="entry name" value="Trifunctional purine biosynthetic protein adenosine-3"/>
    <property type="match status" value="1"/>
</dbReference>
<evidence type="ECO:0000256" key="15">
    <source>
        <dbReference type="PROSITE-ProRule" id="PRU00409"/>
    </source>
</evidence>
<dbReference type="SUPFAM" id="SSF51246">
    <property type="entry name" value="Rudiment single hybrid motif"/>
    <property type="match status" value="1"/>
</dbReference>
<evidence type="ECO:0000256" key="5">
    <source>
        <dbReference type="ARBA" id="ARBA00022598"/>
    </source>
</evidence>
<comment type="catalytic activity">
    <reaction evidence="14">
        <text>5-phospho-beta-D-ribosylamine + glycine + ATP = N(1)-(5-phospho-beta-D-ribosyl)glycinamide + ADP + phosphate + H(+)</text>
        <dbReference type="Rhea" id="RHEA:17453"/>
        <dbReference type="ChEBI" id="CHEBI:15378"/>
        <dbReference type="ChEBI" id="CHEBI:30616"/>
        <dbReference type="ChEBI" id="CHEBI:43474"/>
        <dbReference type="ChEBI" id="CHEBI:57305"/>
        <dbReference type="ChEBI" id="CHEBI:58681"/>
        <dbReference type="ChEBI" id="CHEBI:143788"/>
        <dbReference type="ChEBI" id="CHEBI:456216"/>
        <dbReference type="EC" id="6.3.4.13"/>
    </reaction>
</comment>
<dbReference type="GO" id="GO:0004637">
    <property type="term" value="F:phosphoribosylamine-glycine ligase activity"/>
    <property type="evidence" value="ECO:0007669"/>
    <property type="project" value="UniProtKB-UniRule"/>
</dbReference>
<evidence type="ECO:0000256" key="13">
    <source>
        <dbReference type="ARBA" id="ARBA00042864"/>
    </source>
</evidence>
<dbReference type="HOGENOM" id="CLU_027420_3_1_0"/>
<dbReference type="eggNOG" id="COG0151">
    <property type="taxonomic scope" value="Bacteria"/>
</dbReference>
<evidence type="ECO:0000259" key="16">
    <source>
        <dbReference type="PROSITE" id="PS50975"/>
    </source>
</evidence>
<dbReference type="EMBL" id="CP000812">
    <property type="protein sequence ID" value="ABV34462.1"/>
    <property type="molecule type" value="Genomic_DNA"/>
</dbReference>
<dbReference type="InterPro" id="IPR020562">
    <property type="entry name" value="PRibGlycinamide_synth_N"/>
</dbReference>
<dbReference type="GO" id="GO:0046872">
    <property type="term" value="F:metal ion binding"/>
    <property type="evidence" value="ECO:0007669"/>
    <property type="project" value="UniProtKB-KW"/>
</dbReference>
<evidence type="ECO:0000256" key="7">
    <source>
        <dbReference type="ARBA" id="ARBA00022741"/>
    </source>
</evidence>
<dbReference type="InterPro" id="IPR000115">
    <property type="entry name" value="PRibGlycinamide_synth"/>
</dbReference>
<evidence type="ECO:0000256" key="12">
    <source>
        <dbReference type="ARBA" id="ARBA00042242"/>
    </source>
</evidence>
<evidence type="ECO:0000256" key="9">
    <source>
        <dbReference type="ARBA" id="ARBA00022840"/>
    </source>
</evidence>
<reference evidence="17 18" key="1">
    <citation type="submission" date="2007-08" db="EMBL/GenBank/DDBJ databases">
        <title>Complete sequence of Thermotoga lettingae TMO.</title>
        <authorList>
            <consortium name="US DOE Joint Genome Institute"/>
            <person name="Copeland A."/>
            <person name="Lucas S."/>
            <person name="Lapidus A."/>
            <person name="Barry K."/>
            <person name="Glavina del Rio T."/>
            <person name="Dalin E."/>
            <person name="Tice H."/>
            <person name="Pitluck S."/>
            <person name="Foster B."/>
            <person name="Bruce D."/>
            <person name="Schmutz J."/>
            <person name="Larimer F."/>
            <person name="Land M."/>
            <person name="Hauser L."/>
            <person name="Kyrpides N."/>
            <person name="Mikhailova N."/>
            <person name="Nelson K."/>
            <person name="Gogarten J.P."/>
            <person name="Noll K."/>
            <person name="Richardson P."/>
        </authorList>
    </citation>
    <scope>NUCLEOTIDE SEQUENCE [LARGE SCALE GENOMIC DNA]</scope>
    <source>
        <strain evidence="18">ATCC BAA-301 / DSM 14385 / NBRC 107922 / TMO</strain>
    </source>
</reference>
<dbReference type="OrthoDB" id="9807240at2"/>
<dbReference type="KEGG" id="tle:Tlet_1908"/>
<dbReference type="GO" id="GO:0009113">
    <property type="term" value="P:purine nucleobase biosynthetic process"/>
    <property type="evidence" value="ECO:0007669"/>
    <property type="project" value="InterPro"/>
</dbReference>
<dbReference type="GO" id="GO:0005524">
    <property type="term" value="F:ATP binding"/>
    <property type="evidence" value="ECO:0007669"/>
    <property type="project" value="UniProtKB-UniRule"/>
</dbReference>
<proteinExistence type="inferred from homology"/>
<evidence type="ECO:0000313" key="18">
    <source>
        <dbReference type="Proteomes" id="UP000002016"/>
    </source>
</evidence>
<evidence type="ECO:0000256" key="3">
    <source>
        <dbReference type="ARBA" id="ARBA00005174"/>
    </source>
</evidence>
<evidence type="ECO:0000313" key="17">
    <source>
        <dbReference type="EMBL" id="ABV34462.1"/>
    </source>
</evidence>
<keyword evidence="18" id="KW-1185">Reference proteome</keyword>
<comment type="similarity">
    <text evidence="11 14">Belongs to the GARS family.</text>
</comment>
<keyword evidence="7 15" id="KW-0547">Nucleotide-binding</keyword>
<evidence type="ECO:0000256" key="6">
    <source>
        <dbReference type="ARBA" id="ARBA00022723"/>
    </source>
</evidence>
<evidence type="ECO:0000256" key="1">
    <source>
        <dbReference type="ARBA" id="ARBA00001936"/>
    </source>
</evidence>
<dbReference type="GO" id="GO:0006189">
    <property type="term" value="P:'de novo' IMP biosynthetic process"/>
    <property type="evidence" value="ECO:0007669"/>
    <property type="project" value="UniProtKB-UniRule"/>
</dbReference>
<dbReference type="Gene3D" id="3.30.470.20">
    <property type="entry name" value="ATP-grasp fold, B domain"/>
    <property type="match status" value="1"/>
</dbReference>
<sequence length="415" mass="45966">MKILVIGRGGREHALVWKLAFNKNVSIYCVPGNGGIEENARCFQLNRMDQILDFALREKIDITIVGPENYLVDGIADKFEERGLRVFGPRKQAALVEGSKVFAKILMAKYGIPTASFKIFDDPDSAEKYISEIDKPVVVKADGLAAGKGAIVARTKKDAFKAIDSLMRKKIFKEAGDKVVIEDFLEGFEVSALAFCDGKTIVPMLSSMDYKRAYDGNKGPNTGGMGSVTPAPHYTDELSDFVYRKIMFKMVEALQKEGIEYKGILYAGLMITKDGPKVLEFNCRFGDPETQSILLLLENDLLEIVQSVIEGELSKVKISWSDEKAVCLVIASGGYPESYTDGYEIHGLDKIKDAVVFHAGTKRVNGKFITAGGRVLNICSKARTYSEAAQKVYKSAESIYFEGMHYRKDIADFKV</sequence>
<dbReference type="UniPathway" id="UPA00074">
    <property type="reaction ID" value="UER00125"/>
</dbReference>
<dbReference type="Gene3D" id="3.90.600.10">
    <property type="entry name" value="Phosphoribosylglycinamide synthetase, C-terminal domain"/>
    <property type="match status" value="1"/>
</dbReference>
<evidence type="ECO:0000256" key="4">
    <source>
        <dbReference type="ARBA" id="ARBA00013255"/>
    </source>
</evidence>
<dbReference type="EC" id="6.3.4.13" evidence="4 14"/>
<dbReference type="InterPro" id="IPR020561">
    <property type="entry name" value="PRibGlycinamid_synth_ATP-grasp"/>
</dbReference>
<dbReference type="Gene3D" id="3.40.50.20">
    <property type="match status" value="1"/>
</dbReference>
<dbReference type="InterPro" id="IPR020559">
    <property type="entry name" value="PRibGlycinamide_synth_CS"/>
</dbReference>
<dbReference type="SUPFAM" id="SSF56059">
    <property type="entry name" value="Glutathione synthetase ATP-binding domain-like"/>
    <property type="match status" value="1"/>
</dbReference>
<dbReference type="InterPro" id="IPR011761">
    <property type="entry name" value="ATP-grasp"/>
</dbReference>
<name>A8F8H8_PSELT</name>